<dbReference type="SUPFAM" id="SSF81296">
    <property type="entry name" value="E set domains"/>
    <property type="match status" value="1"/>
</dbReference>
<dbReference type="Gene3D" id="2.80.10.50">
    <property type="match status" value="3"/>
</dbReference>
<organism evidence="4 5">
    <name type="scientific">Hymenobacter aranciens</name>
    <dbReference type="NCBI Taxonomy" id="3063996"/>
    <lineage>
        <taxon>Bacteria</taxon>
        <taxon>Pseudomonadati</taxon>
        <taxon>Bacteroidota</taxon>
        <taxon>Cytophagia</taxon>
        <taxon>Cytophagales</taxon>
        <taxon>Hymenobacteraceae</taxon>
        <taxon>Hymenobacter</taxon>
    </lineage>
</organism>
<feature type="domain" description="IPT/TIG" evidence="2">
    <location>
        <begin position="736"/>
        <end position="801"/>
    </location>
</feature>
<dbReference type="Gene3D" id="2.60.40.10">
    <property type="entry name" value="Immunoglobulins"/>
    <property type="match status" value="1"/>
</dbReference>
<evidence type="ECO:0000259" key="3">
    <source>
        <dbReference type="Pfam" id="PF12768"/>
    </source>
</evidence>
<dbReference type="InterPro" id="IPR002909">
    <property type="entry name" value="IPT_dom"/>
</dbReference>
<dbReference type="InterPro" id="IPR011043">
    <property type="entry name" value="Gal_Oxase/kelch_b-propeller"/>
</dbReference>
<dbReference type="InterPro" id="IPR014756">
    <property type="entry name" value="Ig_E-set"/>
</dbReference>
<dbReference type="EMBL" id="JAUQSY010000008">
    <property type="protein sequence ID" value="MDO7875781.1"/>
    <property type="molecule type" value="Genomic_DNA"/>
</dbReference>
<accession>A0ABT9BBZ1</accession>
<feature type="domain" description="Rax2-like C-terminal" evidence="3">
    <location>
        <begin position="159"/>
        <end position="321"/>
    </location>
</feature>
<name>A0ABT9BBZ1_9BACT</name>
<evidence type="ECO:0000256" key="1">
    <source>
        <dbReference type="SAM" id="SignalP"/>
    </source>
</evidence>
<dbReference type="NCBIfam" id="TIGR02608">
    <property type="entry name" value="delta_60_rpt"/>
    <property type="match status" value="5"/>
</dbReference>
<dbReference type="SUPFAM" id="SSF50965">
    <property type="entry name" value="Galactose oxidase, central domain"/>
    <property type="match status" value="1"/>
</dbReference>
<feature type="signal peptide" evidence="1">
    <location>
        <begin position="1"/>
        <end position="31"/>
    </location>
</feature>
<keyword evidence="1" id="KW-0732">Signal</keyword>
<evidence type="ECO:0000259" key="2">
    <source>
        <dbReference type="Pfam" id="PF01833"/>
    </source>
</evidence>
<comment type="caution">
    <text evidence="4">The sequence shown here is derived from an EMBL/GenBank/DDBJ whole genome shotgun (WGS) entry which is preliminary data.</text>
</comment>
<dbReference type="InterPro" id="IPR024982">
    <property type="entry name" value="Rax2-like_C"/>
</dbReference>
<dbReference type="Pfam" id="PF17164">
    <property type="entry name" value="DUF5122"/>
    <property type="match status" value="5"/>
</dbReference>
<dbReference type="Proteomes" id="UP001176429">
    <property type="component" value="Unassembled WGS sequence"/>
</dbReference>
<keyword evidence="5" id="KW-1185">Reference proteome</keyword>
<feature type="chain" id="PRO_5047374503" evidence="1">
    <location>
        <begin position="32"/>
        <end position="1919"/>
    </location>
</feature>
<dbReference type="InterPro" id="IPR013431">
    <property type="entry name" value="Delta_60_rpt"/>
</dbReference>
<evidence type="ECO:0000313" key="5">
    <source>
        <dbReference type="Proteomes" id="UP001176429"/>
    </source>
</evidence>
<dbReference type="NCBIfam" id="TIGR04183">
    <property type="entry name" value="Por_Secre_tail"/>
    <property type="match status" value="1"/>
</dbReference>
<dbReference type="PANTHER" id="PTHR31778:SF2">
    <property type="entry name" value="BUD SITE SELECTION PROTEIN RAX2"/>
    <property type="match status" value="1"/>
</dbReference>
<gene>
    <name evidence="4" type="ORF">Q5H93_13640</name>
</gene>
<dbReference type="SUPFAM" id="SSF82171">
    <property type="entry name" value="DPP6 N-terminal domain-like"/>
    <property type="match status" value="1"/>
</dbReference>
<proteinExistence type="predicted"/>
<protein>
    <submittedName>
        <fullName evidence="4">T9SS type A sorting domain-containing protein</fullName>
    </submittedName>
</protein>
<dbReference type="Pfam" id="PF01833">
    <property type="entry name" value="TIG"/>
    <property type="match status" value="1"/>
</dbReference>
<dbReference type="CDD" id="cd00102">
    <property type="entry name" value="IPT"/>
    <property type="match status" value="1"/>
</dbReference>
<evidence type="ECO:0000313" key="4">
    <source>
        <dbReference type="EMBL" id="MDO7875781.1"/>
    </source>
</evidence>
<dbReference type="InterPro" id="IPR013783">
    <property type="entry name" value="Ig-like_fold"/>
</dbReference>
<dbReference type="RefSeq" id="WP_305007102.1">
    <property type="nucleotide sequence ID" value="NZ_JAUQSY010000008.1"/>
</dbReference>
<dbReference type="PANTHER" id="PTHR31778">
    <property type="entry name" value="BUD SITE SELECTION PROTEIN RAX2"/>
    <property type="match status" value="1"/>
</dbReference>
<dbReference type="SUPFAM" id="SSF101908">
    <property type="entry name" value="Putative isomerase YbhE"/>
    <property type="match status" value="1"/>
</dbReference>
<sequence>MVGPATVKASRLQRLVVVLLLTLLHATASRAQLPAAPASGPARRDAGIGNDKWSDLFGLPGLNYVVSALAYLPSGDLVVAGPFYDAGGNAEADNVARWDGSRWQALGKGLSRAPSVLLLAPNGDLYAGGDFLDAGGDPTADYLARWDGTRWHKVAAGLNGAVRAMAFDASGDLLVAGSFTDAGGNANADGIARWDGSAWQAFGPGINGPVYGLGVGANGNVYIAGAFLNVGGNTSVQRVARWDGSAWRAMGAPMNGYTDHLAMLPNGDVVVAGNFTNLGGNPTADYLARWNGTNWQGFGNNFTLSSAFETINTLFVDPSGNLLVGGSLLNVGGNAAADYLARWNGTSWQAVGPSLGDGVNAIVVAPNGDYVVGGYFETAGSNAHAAYLARLAGGAWVGFEDPTRMGLLGGAAAVVAAPGGGFFVSGAFIDAGGNPNADYVARWDGTTWQPLGPGLNGTPAALLILPNGDLLAGGGFTNAGGNPNADYLARWDGTSWHAFGTILNGNVTSLALAPNGDVIASGFFSNAGGNPLAHRLARWNGTVWQPLGRGVSNPALALAVAANGDVIVGGNLMFEGSPTSQSYLGRWDGTAWQRYPDRIGPVQALAFLPNGDLLVGSGIMSGPANPTGMARWNGTAWQPMGTALTGSVYTIRVFGQNDIAIGGQVGWPGNLNVSGGLVHWDGAGTFRSYGSSLEIGVYGIDRSADGLLAAAGRFRMLNDGSKPSVSFGLYRDIPPPVITSFTPGTAAAGSSVIIRGSGFTGTTQVAFGAVAAPGFVVTSDSVLTVSVPPAALSGLLSVTTAGGTGVAPSYFVVPAPCVATVSVTAGGPTALPPGGSVVLTATATTPAFSTGAGFDTAAGSEVRAVVALPTGQVLAGGSFSTYRSQASAPDNLLRLQPDGSPDPTFNAGGSGFTGAVNALAALPDGTTLVGGAFTSYNGTVLSTPYLVRLLADGRLDPTFNAGGLGLDAPVRALAAMPDGRVVVAGDFSRYNDRPMGRVLRLLPSGALDPSFNDGYVGFEDGSIYAVLVQPDGRIVLGTSGQTRYNSAAAPVGLLRLTPDGGLDPLFSFSSTPGFGTSSRIYALGLLPNGKLMVGGMFTSFHGITNIPANLIRVQPYGVTDFTFNINAAGFNGPVSALTLQPDGNMVVAGNFTSYNGNAAAPDHLLRLTPTAALDASFGGFDGPVRALALTGDGSVLAGGSFGSYAGAAAPAHLAALSASGGLNSTTTTLSGASFVWSTGSTANPLTVSSAGSYSASLSGCSGAAGPVVVTAAAALGDLVVSTPQTVTGSYNNVTVTGTGAATLGGPLDVAGTLTVASGGSLLTACQPLTGPGSFVLEAGATLGICDPAGITRSGPSGSVQLTGTRTFSDDAYYRYLASSAQVTGDGLPALVRELQVNTSAGNLTLTNDLDLREALRFVSGDLDLGGHTATLRSGPAGTALIDNTGGRVLNNTGTCRMQCYLNPARNAGLGYRHLNACVAGMTAAELRVGSTAPVLTAAYNTSATPGLVTPFPTLFSYDQTRLTTSTSNYSDFDKGWVVPTAGTALQPFVGYAAMLPGAATVTFSGTAFASGASSSSFARGPQAEAGWQLVGNPYPSPFDLSVPNTFLRTNVDAAAYVYESTAQYAGQYRAYVNGLGTGTSNPVLPAGQGFFVRVTTAGQPASIAVTPAGRGTVFAGQPALYRSAPDARPRVRLTLAPAAPAPADEVLVYAQAGATPAADAEFDAHKLPNPGNASVYALAATGEALAIQGLPGLTAGTTVPLAVALTAPGPATLTATLHHLPAGLSAFLTDAVTGTSQDLSLNPSYSFTATTGPAGRFALVFGPANGPLGTALAQLRASVALFPNPAHATATLVLPQALRGAQATPVQVLDNLGRVVLTRTLAAGATEALQLPVGNLAPGIYTVQARTAVGLVAKRLVVQ</sequence>
<dbReference type="InterPro" id="IPR026444">
    <property type="entry name" value="Secre_tail"/>
</dbReference>
<reference evidence="4" key="1">
    <citation type="submission" date="2023-07" db="EMBL/GenBank/DDBJ databases">
        <authorList>
            <person name="Kim M.K."/>
        </authorList>
    </citation>
    <scope>NUCLEOTIDE SEQUENCE</scope>
    <source>
        <strain evidence="4">ASUV-10-1</strain>
    </source>
</reference>
<dbReference type="Pfam" id="PF12768">
    <property type="entry name" value="Rax2"/>
    <property type="match status" value="1"/>
</dbReference>